<keyword evidence="2" id="KW-0808">Transferase</keyword>
<evidence type="ECO:0000256" key="2">
    <source>
        <dbReference type="ARBA" id="ARBA00022679"/>
    </source>
</evidence>
<evidence type="ECO:0000313" key="4">
    <source>
        <dbReference type="Proteomes" id="UP001180020"/>
    </source>
</evidence>
<dbReference type="Proteomes" id="UP001180020">
    <property type="component" value="Unassembled WGS sequence"/>
</dbReference>
<evidence type="ECO:0000256" key="1">
    <source>
        <dbReference type="ARBA" id="ARBA00009995"/>
    </source>
</evidence>
<protein>
    <submittedName>
        <fullName evidence="3">UDP-glycosyltransferase 74F2</fullName>
    </submittedName>
</protein>
<reference evidence="3" key="1">
    <citation type="journal article" date="2023" name="Nat. Commun.">
        <title>Diploid and tetraploid genomes of Acorus and the evolution of monocots.</title>
        <authorList>
            <person name="Ma L."/>
            <person name="Liu K.W."/>
            <person name="Li Z."/>
            <person name="Hsiao Y.Y."/>
            <person name="Qi Y."/>
            <person name="Fu T."/>
            <person name="Tang G.D."/>
            <person name="Zhang D."/>
            <person name="Sun W.H."/>
            <person name="Liu D.K."/>
            <person name="Li Y."/>
            <person name="Chen G.Z."/>
            <person name="Liu X.D."/>
            <person name="Liao X.Y."/>
            <person name="Jiang Y.T."/>
            <person name="Yu X."/>
            <person name="Hao Y."/>
            <person name="Huang J."/>
            <person name="Zhao X.W."/>
            <person name="Ke S."/>
            <person name="Chen Y.Y."/>
            <person name="Wu W.L."/>
            <person name="Hsu J.L."/>
            <person name="Lin Y.F."/>
            <person name="Huang M.D."/>
            <person name="Li C.Y."/>
            <person name="Huang L."/>
            <person name="Wang Z.W."/>
            <person name="Zhao X."/>
            <person name="Zhong W.Y."/>
            <person name="Peng D.H."/>
            <person name="Ahmad S."/>
            <person name="Lan S."/>
            <person name="Zhang J.S."/>
            <person name="Tsai W.C."/>
            <person name="Van de Peer Y."/>
            <person name="Liu Z.J."/>
        </authorList>
    </citation>
    <scope>NUCLEOTIDE SEQUENCE</scope>
    <source>
        <strain evidence="3">CP</strain>
    </source>
</reference>
<dbReference type="CDD" id="cd03784">
    <property type="entry name" value="GT1_Gtf-like"/>
    <property type="match status" value="1"/>
</dbReference>
<proteinExistence type="inferred from homology"/>
<name>A0AAV9EL19_ACOCL</name>
<dbReference type="InterPro" id="IPR002213">
    <property type="entry name" value="UDP_glucos_trans"/>
</dbReference>
<dbReference type="FunFam" id="3.40.50.2000:FF:000019">
    <property type="entry name" value="Glycosyltransferase"/>
    <property type="match status" value="1"/>
</dbReference>
<evidence type="ECO:0000313" key="3">
    <source>
        <dbReference type="EMBL" id="KAK1313771.1"/>
    </source>
</evidence>
<dbReference type="PANTHER" id="PTHR11926">
    <property type="entry name" value="GLUCOSYL/GLUCURONOSYL TRANSFERASES"/>
    <property type="match status" value="1"/>
</dbReference>
<dbReference type="Gene3D" id="3.40.50.2000">
    <property type="entry name" value="Glycogen Phosphorylase B"/>
    <property type="match status" value="2"/>
</dbReference>
<dbReference type="GO" id="GO:0080044">
    <property type="term" value="F:quercetin 7-O-glucosyltransferase activity"/>
    <property type="evidence" value="ECO:0007669"/>
    <property type="project" value="TreeGrafter"/>
</dbReference>
<dbReference type="Pfam" id="PF00201">
    <property type="entry name" value="UDPGT"/>
    <property type="match status" value="1"/>
</dbReference>
<dbReference type="AlphaFoldDB" id="A0AAV9EL19"/>
<organism evidence="3 4">
    <name type="scientific">Acorus calamus</name>
    <name type="common">Sweet flag</name>
    <dbReference type="NCBI Taxonomy" id="4465"/>
    <lineage>
        <taxon>Eukaryota</taxon>
        <taxon>Viridiplantae</taxon>
        <taxon>Streptophyta</taxon>
        <taxon>Embryophyta</taxon>
        <taxon>Tracheophyta</taxon>
        <taxon>Spermatophyta</taxon>
        <taxon>Magnoliopsida</taxon>
        <taxon>Liliopsida</taxon>
        <taxon>Acoraceae</taxon>
        <taxon>Acorus</taxon>
    </lineage>
</organism>
<dbReference type="GO" id="GO:0080043">
    <property type="term" value="F:quercetin 3-O-glucosyltransferase activity"/>
    <property type="evidence" value="ECO:0007669"/>
    <property type="project" value="TreeGrafter"/>
</dbReference>
<dbReference type="PANTHER" id="PTHR11926:SF1553">
    <property type="entry name" value="GLYCOSYLTRANSFERASE"/>
    <property type="match status" value="1"/>
</dbReference>
<keyword evidence="4" id="KW-1185">Reference proteome</keyword>
<accession>A0AAV9EL19</accession>
<dbReference type="SUPFAM" id="SSF53756">
    <property type="entry name" value="UDP-Glycosyltransferase/glycogen phosphorylase"/>
    <property type="match status" value="1"/>
</dbReference>
<gene>
    <name evidence="3" type="primary">UGT74F2</name>
    <name evidence="3" type="ORF">QJS10_CPA06g01488</name>
</gene>
<comment type="caution">
    <text evidence="3">The sequence shown here is derived from an EMBL/GenBank/DDBJ whole genome shotgun (WGS) entry which is preliminary data.</text>
</comment>
<reference evidence="3" key="2">
    <citation type="submission" date="2023-06" db="EMBL/GenBank/DDBJ databases">
        <authorList>
            <person name="Ma L."/>
            <person name="Liu K.-W."/>
            <person name="Li Z."/>
            <person name="Hsiao Y.-Y."/>
            <person name="Qi Y."/>
            <person name="Fu T."/>
            <person name="Tang G."/>
            <person name="Zhang D."/>
            <person name="Sun W.-H."/>
            <person name="Liu D.-K."/>
            <person name="Li Y."/>
            <person name="Chen G.-Z."/>
            <person name="Liu X.-D."/>
            <person name="Liao X.-Y."/>
            <person name="Jiang Y.-T."/>
            <person name="Yu X."/>
            <person name="Hao Y."/>
            <person name="Huang J."/>
            <person name="Zhao X.-W."/>
            <person name="Ke S."/>
            <person name="Chen Y.-Y."/>
            <person name="Wu W.-L."/>
            <person name="Hsu J.-L."/>
            <person name="Lin Y.-F."/>
            <person name="Huang M.-D."/>
            <person name="Li C.-Y."/>
            <person name="Huang L."/>
            <person name="Wang Z.-W."/>
            <person name="Zhao X."/>
            <person name="Zhong W.-Y."/>
            <person name="Peng D.-H."/>
            <person name="Ahmad S."/>
            <person name="Lan S."/>
            <person name="Zhang J.-S."/>
            <person name="Tsai W.-C."/>
            <person name="Van De Peer Y."/>
            <person name="Liu Z.-J."/>
        </authorList>
    </citation>
    <scope>NUCLEOTIDE SEQUENCE</scope>
    <source>
        <strain evidence="3">CP</strain>
        <tissue evidence="3">Leaves</tissue>
    </source>
</reference>
<comment type="similarity">
    <text evidence="1">Belongs to the UDP-glycosyltransferase family.</text>
</comment>
<dbReference type="EMBL" id="JAUJYO010000006">
    <property type="protein sequence ID" value="KAK1313771.1"/>
    <property type="molecule type" value="Genomic_DNA"/>
</dbReference>
<sequence>MIQFAKRLITHNINPTLVVTRFIFASARPDPTCPVDIATISDGHDDSGFAGAESIGSYLDAFRTHGSRTLLDLIELGRRANEPFACVVYDPFMPWALDVAKRTGLVGAAFFTQACTVCAVYYQMYHGKVRAPLVVDQTVEIEGVPRPFTVEELPSFLSVAGSYPAYFAMVLHQFSNIEGADWVFFNSVYELEKETVDWMATLLPVKTIGPTIPAMYLDINYDKDDNSYGFSLYKPDLDSCVEWLDTKAARSVVYVSFGSMAELGSEQMEELAHGLIGCGKPFIWVVRASEEANLPINFRAMVTEKGLSSLIVRWCSQLEVLAHESVGCFVSHCGWNSTLEVMSMGVPIVGVPQWTDQPTNAALISEVWRTGVRVGVDGGGVARRKEVEKCVRRVMEEEEFRRRADEWRDVIRAATDVGRGGSSCRNIEEFVSEIRVDE</sequence>